<keyword evidence="5" id="KW-0249">Electron transport</keyword>
<evidence type="ECO:0000256" key="3">
    <source>
        <dbReference type="ARBA" id="ARBA00022714"/>
    </source>
</evidence>
<dbReference type="CDD" id="cd00207">
    <property type="entry name" value="fer2"/>
    <property type="match status" value="1"/>
</dbReference>
<dbReference type="Pfam" id="PF00111">
    <property type="entry name" value="Fer2"/>
    <property type="match status" value="1"/>
</dbReference>
<dbReference type="Gene3D" id="3.10.20.30">
    <property type="match status" value="1"/>
</dbReference>
<keyword evidence="2" id="KW-0813">Transport</keyword>
<keyword evidence="4" id="KW-0479">Metal-binding</keyword>
<dbReference type="EMBL" id="GBEZ01008928">
    <property type="protein sequence ID" value="JAC76636.1"/>
    <property type="molecule type" value="Transcribed_RNA"/>
</dbReference>
<dbReference type="SUPFAM" id="SSF54292">
    <property type="entry name" value="2Fe-2S ferredoxin-like"/>
    <property type="match status" value="1"/>
</dbReference>
<evidence type="ECO:0000256" key="1">
    <source>
        <dbReference type="ARBA" id="ARBA00007874"/>
    </source>
</evidence>
<dbReference type="InterPro" id="IPR012675">
    <property type="entry name" value="Beta-grasp_dom_sf"/>
</dbReference>
<dbReference type="InterPro" id="IPR001041">
    <property type="entry name" value="2Fe-2S_ferredoxin-type"/>
</dbReference>
<comment type="similarity">
    <text evidence="1">Belongs to the 2Fe2S plant-type ferredoxin family.</text>
</comment>
<gene>
    <name evidence="11" type="primary">PETF</name>
    <name evidence="11" type="ORF">TSPGSL018_19663</name>
</gene>
<evidence type="ECO:0000256" key="5">
    <source>
        <dbReference type="ARBA" id="ARBA00022982"/>
    </source>
</evidence>
<accession>A0A061S1J4</accession>
<feature type="region of interest" description="Disordered" evidence="9">
    <location>
        <begin position="1"/>
        <end position="21"/>
    </location>
</feature>
<dbReference type="GO" id="GO:0009507">
    <property type="term" value="C:chloroplast"/>
    <property type="evidence" value="ECO:0007669"/>
    <property type="project" value="TreeGrafter"/>
</dbReference>
<dbReference type="GO" id="GO:0046872">
    <property type="term" value="F:metal ion binding"/>
    <property type="evidence" value="ECO:0007669"/>
    <property type="project" value="UniProtKB-KW"/>
</dbReference>
<comment type="cofactor">
    <cofactor evidence="8">
        <name>[2Fe-2S] cluster</name>
        <dbReference type="ChEBI" id="CHEBI:190135"/>
    </cofactor>
</comment>
<dbReference type="PANTHER" id="PTHR43112:SF9">
    <property type="entry name" value="FERREDOXIN C 1, CHLOROPLASTIC"/>
    <property type="match status" value="1"/>
</dbReference>
<evidence type="ECO:0000256" key="7">
    <source>
        <dbReference type="ARBA" id="ARBA00023014"/>
    </source>
</evidence>
<evidence type="ECO:0000256" key="2">
    <source>
        <dbReference type="ARBA" id="ARBA00022448"/>
    </source>
</evidence>
<evidence type="ECO:0000256" key="6">
    <source>
        <dbReference type="ARBA" id="ARBA00023004"/>
    </source>
</evidence>
<name>A0A061S1J4_9CHLO</name>
<sequence length="140" mass="15211">MSRLLCSPGRAAPHFNRPQTASVKWNMNPPSRFHSACRASHRVELNFEGSTYELEVGDGETILEKALDAGVEVPHDCKMGVCMTCPAKLVSGTVEQGAGMLSEDTIEKGYTLLCVATPQSDVKIDCIQEEELLAVQMGEI</sequence>
<keyword evidence="6" id="KW-0408">Iron</keyword>
<evidence type="ECO:0000256" key="8">
    <source>
        <dbReference type="ARBA" id="ARBA00034078"/>
    </source>
</evidence>
<evidence type="ECO:0000259" key="10">
    <source>
        <dbReference type="PROSITE" id="PS51085"/>
    </source>
</evidence>
<evidence type="ECO:0000313" key="11">
    <source>
        <dbReference type="EMBL" id="JAC76636.1"/>
    </source>
</evidence>
<dbReference type="GO" id="GO:0051537">
    <property type="term" value="F:2 iron, 2 sulfur cluster binding"/>
    <property type="evidence" value="ECO:0007669"/>
    <property type="project" value="UniProtKB-KW"/>
</dbReference>
<keyword evidence="7" id="KW-0411">Iron-sulfur</keyword>
<organism evidence="11">
    <name type="scientific">Tetraselmis sp. GSL018</name>
    <dbReference type="NCBI Taxonomy" id="582737"/>
    <lineage>
        <taxon>Eukaryota</taxon>
        <taxon>Viridiplantae</taxon>
        <taxon>Chlorophyta</taxon>
        <taxon>core chlorophytes</taxon>
        <taxon>Chlorodendrophyceae</taxon>
        <taxon>Chlorodendrales</taxon>
        <taxon>Chlorodendraceae</taxon>
        <taxon>Tetraselmis</taxon>
    </lineage>
</organism>
<feature type="domain" description="2Fe-2S ferredoxin-type" evidence="10">
    <location>
        <begin position="41"/>
        <end position="130"/>
    </location>
</feature>
<dbReference type="InterPro" id="IPR036010">
    <property type="entry name" value="2Fe-2S_ferredoxin-like_sf"/>
</dbReference>
<protein>
    <submittedName>
        <fullName evidence="11">Ferredoxin</fullName>
    </submittedName>
</protein>
<keyword evidence="3" id="KW-0001">2Fe-2S</keyword>
<proteinExistence type="inferred from homology"/>
<dbReference type="AlphaFoldDB" id="A0A061S1J4"/>
<evidence type="ECO:0000256" key="4">
    <source>
        <dbReference type="ARBA" id="ARBA00022723"/>
    </source>
</evidence>
<reference evidence="11" key="1">
    <citation type="submission" date="2014-05" db="EMBL/GenBank/DDBJ databases">
        <title>The transcriptome of the halophilic microalga Tetraselmis sp. GSL018 isolated from the Great Salt Lake, Utah.</title>
        <authorList>
            <person name="Jinkerson R.E."/>
            <person name="D'Adamo S."/>
            <person name="Posewitz M.C."/>
        </authorList>
    </citation>
    <scope>NUCLEOTIDE SEQUENCE</scope>
    <source>
        <strain evidence="11">GSL018</strain>
    </source>
</reference>
<evidence type="ECO:0000256" key="9">
    <source>
        <dbReference type="SAM" id="MobiDB-lite"/>
    </source>
</evidence>
<dbReference type="PANTHER" id="PTHR43112">
    <property type="entry name" value="FERREDOXIN"/>
    <property type="match status" value="1"/>
</dbReference>
<dbReference type="PROSITE" id="PS51085">
    <property type="entry name" value="2FE2S_FER_2"/>
    <property type="match status" value="1"/>
</dbReference>